<dbReference type="GO" id="GO:0046943">
    <property type="term" value="F:carboxylic acid transmembrane transporter activity"/>
    <property type="evidence" value="ECO:0007669"/>
    <property type="project" value="TreeGrafter"/>
</dbReference>
<evidence type="ECO:0000256" key="4">
    <source>
        <dbReference type="ARBA" id="ARBA00023136"/>
    </source>
</evidence>
<organism evidence="7 8">
    <name type="scientific">Methylobacterium nonmethylotrophicum</name>
    <dbReference type="NCBI Taxonomy" id="1141884"/>
    <lineage>
        <taxon>Bacteria</taxon>
        <taxon>Pseudomonadati</taxon>
        <taxon>Pseudomonadota</taxon>
        <taxon>Alphaproteobacteria</taxon>
        <taxon>Hyphomicrobiales</taxon>
        <taxon>Methylobacteriaceae</taxon>
        <taxon>Methylobacterium</taxon>
    </lineage>
</organism>
<feature type="transmembrane region" description="Helical" evidence="5">
    <location>
        <begin position="20"/>
        <end position="45"/>
    </location>
</feature>
<feature type="transmembrane region" description="Helical" evidence="5">
    <location>
        <begin position="289"/>
        <end position="306"/>
    </location>
</feature>
<feature type="transmembrane region" description="Helical" evidence="5">
    <location>
        <begin position="260"/>
        <end position="280"/>
    </location>
</feature>
<dbReference type="InterPro" id="IPR020846">
    <property type="entry name" value="MFS_dom"/>
</dbReference>
<evidence type="ECO:0000256" key="5">
    <source>
        <dbReference type="SAM" id="Phobius"/>
    </source>
</evidence>
<dbReference type="PROSITE" id="PS50850">
    <property type="entry name" value="MFS"/>
    <property type="match status" value="1"/>
</dbReference>
<dbReference type="InterPro" id="IPR011701">
    <property type="entry name" value="MFS"/>
</dbReference>
<feature type="transmembrane region" description="Helical" evidence="5">
    <location>
        <begin position="347"/>
        <end position="369"/>
    </location>
</feature>
<feature type="transmembrane region" description="Helical" evidence="5">
    <location>
        <begin position="51"/>
        <end position="72"/>
    </location>
</feature>
<dbReference type="PROSITE" id="PS00217">
    <property type="entry name" value="SUGAR_TRANSPORT_2"/>
    <property type="match status" value="1"/>
</dbReference>
<name>A0A4Z0NWC6_9HYPH</name>
<accession>A0A4Z0NWC6</accession>
<dbReference type="PANTHER" id="PTHR23508">
    <property type="entry name" value="CARBOXYLIC ACID TRANSPORTER PROTEIN HOMOLOG"/>
    <property type="match status" value="1"/>
</dbReference>
<protein>
    <submittedName>
        <fullName evidence="7">MFS transporter</fullName>
    </submittedName>
</protein>
<comment type="caution">
    <text evidence="7">The sequence shown here is derived from an EMBL/GenBank/DDBJ whole genome shotgun (WGS) entry which is preliminary data.</text>
</comment>
<dbReference type="AlphaFoldDB" id="A0A4Z0NWC6"/>
<dbReference type="RefSeq" id="WP_135413682.1">
    <property type="nucleotide sequence ID" value="NZ_SRLB01000004.1"/>
</dbReference>
<evidence type="ECO:0000313" key="7">
    <source>
        <dbReference type="EMBL" id="TGE01078.1"/>
    </source>
</evidence>
<dbReference type="EMBL" id="SRLB01000004">
    <property type="protein sequence ID" value="TGE01078.1"/>
    <property type="molecule type" value="Genomic_DNA"/>
</dbReference>
<dbReference type="Pfam" id="PF07690">
    <property type="entry name" value="MFS_1"/>
    <property type="match status" value="1"/>
</dbReference>
<evidence type="ECO:0000256" key="2">
    <source>
        <dbReference type="ARBA" id="ARBA00022692"/>
    </source>
</evidence>
<dbReference type="GO" id="GO:0005886">
    <property type="term" value="C:plasma membrane"/>
    <property type="evidence" value="ECO:0007669"/>
    <property type="project" value="TreeGrafter"/>
</dbReference>
<feature type="transmembrane region" description="Helical" evidence="5">
    <location>
        <begin position="221"/>
        <end position="240"/>
    </location>
</feature>
<keyword evidence="3 5" id="KW-1133">Transmembrane helix</keyword>
<feature type="domain" description="Major facilitator superfamily (MFS) profile" evidence="6">
    <location>
        <begin position="15"/>
        <end position="401"/>
    </location>
</feature>
<keyword evidence="8" id="KW-1185">Reference proteome</keyword>
<proteinExistence type="predicted"/>
<dbReference type="PROSITE" id="PS00216">
    <property type="entry name" value="SUGAR_TRANSPORT_1"/>
    <property type="match status" value="1"/>
</dbReference>
<sequence>MFRWYRETGPAERRTFWACLGGWSLDALDVQMFSLAIPALIASFGLSRGDAGLIGTATLVSAALGGWSGGFLSDRLGRVRALQITILWFAASTFLAAFAQSFTQLLALKLLQGLGFGAEWAAGAVLMAEAIRPEHRGKALGAVQGGWAIGWGAAVLLSSVAFSWLEPEVAWRVLFACGLAPALFILYLRRSVPEPARPHEAAAVPAAAGPLAIFSPGLRRATVIGALLGLGAHGGFHALFTWLPTYLSAERGASVLGTGLYLAIIIAAFGLGCLVAGGLVDRLGRRRTVALFAGSCMTLVVLSLLVPVDDGVLLLLGAPLGFCAAGIPASLAALFSELFPSGLRGTGMGFCYNAGRLASAALPLGVGLLSEICGLGPAIGLSALAAYGLVLLAILLLPDARRDGGLVPNPEMIR</sequence>
<feature type="transmembrane region" description="Helical" evidence="5">
    <location>
        <begin position="312"/>
        <end position="335"/>
    </location>
</feature>
<evidence type="ECO:0000256" key="1">
    <source>
        <dbReference type="ARBA" id="ARBA00004141"/>
    </source>
</evidence>
<dbReference type="Gene3D" id="1.20.1250.20">
    <property type="entry name" value="MFS general substrate transporter like domains"/>
    <property type="match status" value="2"/>
</dbReference>
<feature type="transmembrane region" description="Helical" evidence="5">
    <location>
        <begin position="84"/>
        <end position="102"/>
    </location>
</feature>
<gene>
    <name evidence="7" type="ORF">EU555_05590</name>
</gene>
<dbReference type="PANTHER" id="PTHR23508:SF10">
    <property type="entry name" value="CARBOXYLIC ACID TRANSPORTER PROTEIN HOMOLOG"/>
    <property type="match status" value="1"/>
</dbReference>
<dbReference type="InterPro" id="IPR005829">
    <property type="entry name" value="Sugar_transporter_CS"/>
</dbReference>
<keyword evidence="2 5" id="KW-0812">Transmembrane</keyword>
<reference evidence="7 8" key="1">
    <citation type="submission" date="2019-04" db="EMBL/GenBank/DDBJ databases">
        <authorList>
            <person name="Feng G."/>
            <person name="Zhu H."/>
        </authorList>
    </citation>
    <scope>NUCLEOTIDE SEQUENCE [LARGE SCALE GENOMIC DNA]</scope>
    <source>
        <strain evidence="7 8">6HR-1</strain>
    </source>
</reference>
<dbReference type="SUPFAM" id="SSF103473">
    <property type="entry name" value="MFS general substrate transporter"/>
    <property type="match status" value="1"/>
</dbReference>
<feature type="transmembrane region" description="Helical" evidence="5">
    <location>
        <begin position="169"/>
        <end position="188"/>
    </location>
</feature>
<dbReference type="OrthoDB" id="9784658at2"/>
<evidence type="ECO:0000259" key="6">
    <source>
        <dbReference type="PROSITE" id="PS50850"/>
    </source>
</evidence>
<feature type="transmembrane region" description="Helical" evidence="5">
    <location>
        <begin position="375"/>
        <end position="397"/>
    </location>
</feature>
<evidence type="ECO:0000313" key="8">
    <source>
        <dbReference type="Proteomes" id="UP000297535"/>
    </source>
</evidence>
<keyword evidence="4 5" id="KW-0472">Membrane</keyword>
<evidence type="ECO:0000256" key="3">
    <source>
        <dbReference type="ARBA" id="ARBA00022989"/>
    </source>
</evidence>
<comment type="subcellular location">
    <subcellularLocation>
        <location evidence="1">Membrane</location>
        <topology evidence="1">Multi-pass membrane protein</topology>
    </subcellularLocation>
</comment>
<dbReference type="InterPro" id="IPR036259">
    <property type="entry name" value="MFS_trans_sf"/>
</dbReference>
<dbReference type="Proteomes" id="UP000297535">
    <property type="component" value="Unassembled WGS sequence"/>
</dbReference>